<proteinExistence type="predicted"/>
<keyword evidence="2" id="KW-1185">Reference proteome</keyword>
<sequence>MSTYYPIPVGISSQLTGDRILPISSHNYAAMCEKRRHKIVPNPRPNAVNSGLPPPIATTHCREKKAQAPLSLAQPFTTTNFQPRRSGEHLKVFVVFSSQKWHSYNYFSYVNPLYMKL</sequence>
<gene>
    <name evidence="1" type="ORF">PanWU01x14_000820</name>
</gene>
<organism evidence="1 2">
    <name type="scientific">Parasponia andersonii</name>
    <name type="common">Sponia andersonii</name>
    <dbReference type="NCBI Taxonomy" id="3476"/>
    <lineage>
        <taxon>Eukaryota</taxon>
        <taxon>Viridiplantae</taxon>
        <taxon>Streptophyta</taxon>
        <taxon>Embryophyta</taxon>
        <taxon>Tracheophyta</taxon>
        <taxon>Spermatophyta</taxon>
        <taxon>Magnoliopsida</taxon>
        <taxon>eudicotyledons</taxon>
        <taxon>Gunneridae</taxon>
        <taxon>Pentapetalae</taxon>
        <taxon>rosids</taxon>
        <taxon>fabids</taxon>
        <taxon>Rosales</taxon>
        <taxon>Cannabaceae</taxon>
        <taxon>Parasponia</taxon>
    </lineage>
</organism>
<evidence type="ECO:0000313" key="2">
    <source>
        <dbReference type="Proteomes" id="UP000237105"/>
    </source>
</evidence>
<dbReference type="EMBL" id="JXTB01000001">
    <property type="protein sequence ID" value="PON80526.1"/>
    <property type="molecule type" value="Genomic_DNA"/>
</dbReference>
<comment type="caution">
    <text evidence="1">The sequence shown here is derived from an EMBL/GenBank/DDBJ whole genome shotgun (WGS) entry which is preliminary data.</text>
</comment>
<reference evidence="2" key="1">
    <citation type="submission" date="2016-06" db="EMBL/GenBank/DDBJ databases">
        <title>Parallel loss of symbiosis genes in relatives of nitrogen-fixing non-legume Parasponia.</title>
        <authorList>
            <person name="Van Velzen R."/>
            <person name="Holmer R."/>
            <person name="Bu F."/>
            <person name="Rutten L."/>
            <person name="Van Zeijl A."/>
            <person name="Liu W."/>
            <person name="Santuari L."/>
            <person name="Cao Q."/>
            <person name="Sharma T."/>
            <person name="Shen D."/>
            <person name="Roswanjaya Y."/>
            <person name="Wardhani T."/>
            <person name="Kalhor M.S."/>
            <person name="Jansen J."/>
            <person name="Van den Hoogen J."/>
            <person name="Gungor B."/>
            <person name="Hartog M."/>
            <person name="Hontelez J."/>
            <person name="Verver J."/>
            <person name="Yang W.-C."/>
            <person name="Schijlen E."/>
            <person name="Repin R."/>
            <person name="Schilthuizen M."/>
            <person name="Schranz E."/>
            <person name="Heidstra R."/>
            <person name="Miyata K."/>
            <person name="Fedorova E."/>
            <person name="Kohlen W."/>
            <person name="Bisseling T."/>
            <person name="Smit S."/>
            <person name="Geurts R."/>
        </authorList>
    </citation>
    <scope>NUCLEOTIDE SEQUENCE [LARGE SCALE GENOMIC DNA]</scope>
    <source>
        <strain evidence="2">cv. WU1-14</strain>
    </source>
</reference>
<protein>
    <submittedName>
        <fullName evidence="1">Uncharacterized protein</fullName>
    </submittedName>
</protein>
<name>A0A2P5E4R1_PARAD</name>
<accession>A0A2P5E4R1</accession>
<evidence type="ECO:0000313" key="1">
    <source>
        <dbReference type="EMBL" id="PON80526.1"/>
    </source>
</evidence>
<dbReference type="Proteomes" id="UP000237105">
    <property type="component" value="Unassembled WGS sequence"/>
</dbReference>
<dbReference type="AlphaFoldDB" id="A0A2P5E4R1"/>